<dbReference type="RefSeq" id="WP_204913062.1">
    <property type="nucleotide sequence ID" value="NZ_BAAAYR010000007.1"/>
</dbReference>
<reference evidence="3" key="1">
    <citation type="journal article" date="2019" name="Int. J. Syst. Evol. Microbiol.">
        <title>The Global Catalogue of Microorganisms (GCM) 10K type strain sequencing project: providing services to taxonomists for standard genome sequencing and annotation.</title>
        <authorList>
            <consortium name="The Broad Institute Genomics Platform"/>
            <consortium name="The Broad Institute Genome Sequencing Center for Infectious Disease"/>
            <person name="Wu L."/>
            <person name="Ma J."/>
        </authorList>
    </citation>
    <scope>NUCLEOTIDE SEQUENCE [LARGE SCALE GENOMIC DNA]</scope>
    <source>
        <strain evidence="3">JCM 16540</strain>
    </source>
</reference>
<evidence type="ECO:0000313" key="3">
    <source>
        <dbReference type="Proteomes" id="UP001500767"/>
    </source>
</evidence>
<accession>A0ABP6YA96</accession>
<name>A0ABP6YA96_9ACTN</name>
<keyword evidence="1" id="KW-0812">Transmembrane</keyword>
<evidence type="ECO:0000313" key="2">
    <source>
        <dbReference type="EMBL" id="GAA3579223.1"/>
    </source>
</evidence>
<proteinExistence type="predicted"/>
<keyword evidence="1" id="KW-0472">Membrane</keyword>
<sequence>MPLTAYLRVCLRRWYVVLVGLALTLATTYAVLEREGVYYSEVQVVLVGPPQISYPNTVAVQPFSLAPMASLLVSDWNGTRRPLLTSASDTTLYGEGVRDGTQVRLPNQGSQFKPSFDAPYVDVQVVGPSEAEVTAEAKRVVDQLRFMLQRRQEFAGVPTSSQITTLLAPEDVSATHVAARSTRAGAVTFALGLVGTALLAAGAERLLSRSRERRARPAEMLQASPSA</sequence>
<evidence type="ECO:0008006" key="4">
    <source>
        <dbReference type="Google" id="ProtNLM"/>
    </source>
</evidence>
<evidence type="ECO:0000256" key="1">
    <source>
        <dbReference type="SAM" id="Phobius"/>
    </source>
</evidence>
<keyword evidence="1" id="KW-1133">Transmembrane helix</keyword>
<dbReference type="Proteomes" id="UP001500767">
    <property type="component" value="Unassembled WGS sequence"/>
</dbReference>
<gene>
    <name evidence="2" type="ORF">GCM10022197_40890</name>
</gene>
<feature type="transmembrane region" description="Helical" evidence="1">
    <location>
        <begin position="12"/>
        <end position="32"/>
    </location>
</feature>
<protein>
    <recommendedName>
        <fullName evidence="4">Capsular polysaccharide biosynthesis protein</fullName>
    </recommendedName>
</protein>
<keyword evidence="3" id="KW-1185">Reference proteome</keyword>
<organism evidence="2 3">
    <name type="scientific">Microlunatus spumicola</name>
    <dbReference type="NCBI Taxonomy" id="81499"/>
    <lineage>
        <taxon>Bacteria</taxon>
        <taxon>Bacillati</taxon>
        <taxon>Actinomycetota</taxon>
        <taxon>Actinomycetes</taxon>
        <taxon>Propionibacteriales</taxon>
        <taxon>Propionibacteriaceae</taxon>
        <taxon>Microlunatus</taxon>
    </lineage>
</organism>
<dbReference type="EMBL" id="BAAAYR010000007">
    <property type="protein sequence ID" value="GAA3579223.1"/>
    <property type="molecule type" value="Genomic_DNA"/>
</dbReference>
<comment type="caution">
    <text evidence="2">The sequence shown here is derived from an EMBL/GenBank/DDBJ whole genome shotgun (WGS) entry which is preliminary data.</text>
</comment>